<feature type="domain" description="SGNH hydrolase-type esterase" evidence="1">
    <location>
        <begin position="24"/>
        <end position="179"/>
    </location>
</feature>
<dbReference type="InterPro" id="IPR051532">
    <property type="entry name" value="Ester_Hydrolysis_Enzymes"/>
</dbReference>
<dbReference type="Pfam" id="PF13472">
    <property type="entry name" value="Lipase_GDSL_2"/>
    <property type="match status" value="1"/>
</dbReference>
<dbReference type="AlphaFoldDB" id="A0AAW8B2I4"/>
<accession>A0AAW8B2I4</accession>
<dbReference type="RefSeq" id="WP_305170004.1">
    <property type="nucleotide sequence ID" value="NZ_JAUUUU010000002.1"/>
</dbReference>
<dbReference type="InterPro" id="IPR013830">
    <property type="entry name" value="SGNH_hydro"/>
</dbReference>
<reference evidence="2" key="2">
    <citation type="submission" date="2023-08" db="EMBL/GenBank/DDBJ databases">
        <authorList>
            <person name="Luo J."/>
        </authorList>
    </citation>
    <scope>NUCLEOTIDE SEQUENCE</scope>
    <source>
        <strain evidence="2">DSM 25064</strain>
    </source>
</reference>
<evidence type="ECO:0000259" key="1">
    <source>
        <dbReference type="Pfam" id="PF13472"/>
    </source>
</evidence>
<dbReference type="PANTHER" id="PTHR30383:SF24">
    <property type="entry name" value="THIOESTERASE 1_PROTEASE 1_LYSOPHOSPHOLIPASE L1"/>
    <property type="match status" value="1"/>
</dbReference>
<dbReference type="EMBL" id="JAUUUU010000002">
    <property type="protein sequence ID" value="MDP1520439.1"/>
    <property type="molecule type" value="Genomic_DNA"/>
</dbReference>
<dbReference type="Gene3D" id="3.40.50.1110">
    <property type="entry name" value="SGNH hydrolase"/>
    <property type="match status" value="1"/>
</dbReference>
<dbReference type="Proteomes" id="UP001178354">
    <property type="component" value="Unassembled WGS sequence"/>
</dbReference>
<evidence type="ECO:0000313" key="2">
    <source>
        <dbReference type="EMBL" id="MDP1520439.1"/>
    </source>
</evidence>
<dbReference type="PANTHER" id="PTHR30383">
    <property type="entry name" value="THIOESTERASE 1/PROTEASE 1/LYSOPHOSPHOLIPASE L1"/>
    <property type="match status" value="1"/>
</dbReference>
<sequence length="201" mass="22267">MLRSLLLILSLLFSLPGFSATLLVLGDSISAGYGVDRGKGWVELMQQQLRNEHHVVNASISGDTTGGGLSRLDTLIEEHAPDFVLIELGGNDGLRGYPIHRIKENLRAMINLIRLADSQPILFSMRIPPNYGKRYSEQFSNAYSDIAEEENVPLLPFLFEDIAANPDLMLDDGIHPSEQAQPLIAERTLKLLTPLLNGDEY</sequence>
<dbReference type="SUPFAM" id="SSF52266">
    <property type="entry name" value="SGNH hydrolase"/>
    <property type="match status" value="1"/>
</dbReference>
<proteinExistence type="predicted"/>
<comment type="caution">
    <text evidence="2">The sequence shown here is derived from an EMBL/GenBank/DDBJ whole genome shotgun (WGS) entry which is preliminary data.</text>
</comment>
<dbReference type="CDD" id="cd01822">
    <property type="entry name" value="Lysophospholipase_L1_like"/>
    <property type="match status" value="1"/>
</dbReference>
<evidence type="ECO:0000313" key="3">
    <source>
        <dbReference type="Proteomes" id="UP001178354"/>
    </source>
</evidence>
<name>A0AAW8B2I4_9GAMM</name>
<dbReference type="InterPro" id="IPR036514">
    <property type="entry name" value="SGNH_hydro_sf"/>
</dbReference>
<dbReference type="GO" id="GO:0004622">
    <property type="term" value="F:phosphatidylcholine lysophospholipase activity"/>
    <property type="evidence" value="ECO:0007669"/>
    <property type="project" value="TreeGrafter"/>
</dbReference>
<keyword evidence="3" id="KW-1185">Reference proteome</keyword>
<organism evidence="2 3">
    <name type="scientific">Porticoccus litoralis</name>
    <dbReference type="NCBI Taxonomy" id="434086"/>
    <lineage>
        <taxon>Bacteria</taxon>
        <taxon>Pseudomonadati</taxon>
        <taxon>Pseudomonadota</taxon>
        <taxon>Gammaproteobacteria</taxon>
        <taxon>Cellvibrionales</taxon>
        <taxon>Porticoccaceae</taxon>
        <taxon>Porticoccus</taxon>
    </lineage>
</organism>
<reference evidence="2" key="1">
    <citation type="journal article" date="2010" name="Int. J. Syst. Evol. Microbiol.">
        <title>Porticoccus litoralis gen. nov., sp. nov., a gammaproteobacterium isolated from the Yellow Sea.</title>
        <authorList>
            <person name="Oh H.M."/>
            <person name="Kim H."/>
            <person name="Kim K.M."/>
            <person name="Min G.S."/>
            <person name="Cho J.C."/>
        </authorList>
    </citation>
    <scope>NUCLEOTIDE SEQUENCE</scope>
    <source>
        <strain evidence="2">DSM 25064</strain>
    </source>
</reference>
<gene>
    <name evidence="2" type="ORF">Q8A57_05585</name>
</gene>
<protein>
    <submittedName>
        <fullName evidence="2">Arylesterase</fullName>
    </submittedName>
</protein>